<dbReference type="Proteomes" id="UP000050514">
    <property type="component" value="Unassembled WGS sequence"/>
</dbReference>
<protein>
    <submittedName>
        <fullName evidence="1">Uncharacterized protein</fullName>
    </submittedName>
</protein>
<organism evidence="1 2">
    <name type="scientific">Bellilinea caldifistulae</name>
    <dbReference type="NCBI Taxonomy" id="360411"/>
    <lineage>
        <taxon>Bacteria</taxon>
        <taxon>Bacillati</taxon>
        <taxon>Chloroflexota</taxon>
        <taxon>Anaerolineae</taxon>
        <taxon>Anaerolineales</taxon>
        <taxon>Anaerolineaceae</taxon>
        <taxon>Bellilinea</taxon>
    </lineage>
</organism>
<dbReference type="STRING" id="360411.AC812_14575"/>
<dbReference type="Gene3D" id="2.70.70.10">
    <property type="entry name" value="Glucose Permease (Domain IIA)"/>
    <property type="match status" value="1"/>
</dbReference>
<evidence type="ECO:0000313" key="1">
    <source>
        <dbReference type="EMBL" id="KPL73609.1"/>
    </source>
</evidence>
<dbReference type="SUPFAM" id="SSF51261">
    <property type="entry name" value="Duplicated hybrid motif"/>
    <property type="match status" value="1"/>
</dbReference>
<name>A0A0P6XFL3_9CHLR</name>
<accession>A0A0P6XFL3</accession>
<sequence length="548" mass="59413">MEPLLKRGIAYFQKIKFPARRFQICLVLGVWLLSILACSQGYVSDYDLTATALFPAGGAGGGSGELETTALPTSAPIGDKGHDPVAVSTPNEIRFTPSQPIFTPLPTRSTPLPPILYYTQAGDTLPAVAVRFGVLPEEITYPEPVPQTGLINAGKLLIIPNRLEQTGPGELLLPDSEIVFSPSALDFDLNATIRQAGGYLSTYREYLADGWKSGGEVIYKVAIENSINPRLLLALVEYQAHWVYGQPTNLAEVDYPLGVINSEKKGLYKQLSWAVQQLSIGYYGWRNGILTEVQFSDGSRVRLAPGLNAGSVALQYLFSRLYPQILWNGVLGGEESFVKLYEEMYGNPWMRAQSVEPLLPVNLTQPELILPFLPGRVWSFTGGPHSAWGPDGARAALDFAPASVETGCNISDDWATAVASGLVVRTDTGVVVLDLDGDGYEQTGWAILYLHVASKNRVRVGTWVQQGDLIGHPSCEGGTSTGTHVHIARKYNGEWVLADGPLPFVLDGWRAVAGKNPYEGSLVKDGRVINACTCGSFETRISRLNSGN</sequence>
<comment type="caution">
    <text evidence="1">The sequence shown here is derived from an EMBL/GenBank/DDBJ whole genome shotgun (WGS) entry which is preliminary data.</text>
</comment>
<gene>
    <name evidence="1" type="ORF">AC812_14575</name>
</gene>
<reference evidence="1 2" key="1">
    <citation type="submission" date="2015-07" db="EMBL/GenBank/DDBJ databases">
        <title>Draft genome of Bellilinea caldifistulae DSM 17877.</title>
        <authorList>
            <person name="Hemp J."/>
            <person name="Ward L.M."/>
            <person name="Pace L.A."/>
            <person name="Fischer W.W."/>
        </authorList>
    </citation>
    <scope>NUCLEOTIDE SEQUENCE [LARGE SCALE GENOMIC DNA]</scope>
    <source>
        <strain evidence="1 2">GOMI-1</strain>
    </source>
</reference>
<keyword evidence="2" id="KW-1185">Reference proteome</keyword>
<proteinExistence type="predicted"/>
<dbReference type="AlphaFoldDB" id="A0A0P6XFL3"/>
<dbReference type="EMBL" id="LGHJ01000020">
    <property type="protein sequence ID" value="KPL73609.1"/>
    <property type="molecule type" value="Genomic_DNA"/>
</dbReference>
<dbReference type="InterPro" id="IPR011055">
    <property type="entry name" value="Dup_hybrid_motif"/>
</dbReference>
<evidence type="ECO:0000313" key="2">
    <source>
        <dbReference type="Proteomes" id="UP000050514"/>
    </source>
</evidence>
<dbReference type="CDD" id="cd12797">
    <property type="entry name" value="M23_peptidase"/>
    <property type="match status" value="1"/>
</dbReference>